<keyword evidence="1" id="KW-0472">Membrane</keyword>
<protein>
    <submittedName>
        <fullName evidence="2">Uncharacterized protein</fullName>
    </submittedName>
</protein>
<reference evidence="2" key="1">
    <citation type="submission" date="2018-06" db="EMBL/GenBank/DDBJ databases">
        <authorList>
            <person name="Zhirakovskaya E."/>
        </authorList>
    </citation>
    <scope>NUCLEOTIDE SEQUENCE</scope>
</reference>
<sequence length="160" mass="18388">METLAYGIIIDFIPAIATGAAALAAYYSYCGLETWRKELKGKKKFDVAEETLVLVYQARRAISYMRSPLGFSGEGSTRDQNQNEANDEKEIWDSAYVPHERFNKNKETFSKLDVMKYRFEVLFGKELTPPFDAINEAVNRVLMDVNRLGRLMIEEKNTVR</sequence>
<keyword evidence="1" id="KW-0812">Transmembrane</keyword>
<keyword evidence="1" id="KW-1133">Transmembrane helix</keyword>
<evidence type="ECO:0000256" key="1">
    <source>
        <dbReference type="SAM" id="Phobius"/>
    </source>
</evidence>
<name>A0A3B1CAZ6_9ZZZZ</name>
<dbReference type="EMBL" id="UOGB01000167">
    <property type="protein sequence ID" value="VAX19940.1"/>
    <property type="molecule type" value="Genomic_DNA"/>
</dbReference>
<proteinExistence type="predicted"/>
<feature type="transmembrane region" description="Helical" evidence="1">
    <location>
        <begin position="6"/>
        <end position="27"/>
    </location>
</feature>
<evidence type="ECO:0000313" key="2">
    <source>
        <dbReference type="EMBL" id="VAX19940.1"/>
    </source>
</evidence>
<accession>A0A3B1CAZ6</accession>
<dbReference type="AlphaFoldDB" id="A0A3B1CAZ6"/>
<gene>
    <name evidence="2" type="ORF">MNBD_NITROSPINAE03-974</name>
</gene>
<organism evidence="2">
    <name type="scientific">hydrothermal vent metagenome</name>
    <dbReference type="NCBI Taxonomy" id="652676"/>
    <lineage>
        <taxon>unclassified sequences</taxon>
        <taxon>metagenomes</taxon>
        <taxon>ecological metagenomes</taxon>
    </lineage>
</organism>